<dbReference type="InterPro" id="IPR050259">
    <property type="entry name" value="SDR"/>
</dbReference>
<dbReference type="Pfam" id="PF13561">
    <property type="entry name" value="adh_short_C2"/>
    <property type="match status" value="1"/>
</dbReference>
<dbReference type="RefSeq" id="WP_307256211.1">
    <property type="nucleotide sequence ID" value="NZ_JAUSUC010000005.1"/>
</dbReference>
<sequence length="240" mass="26557">MKKFALITGASGGIGKEIALSLAKDGWNIYLHYHQNRNEIEVLMRSLQPFSLEIIPIQADLSSDEGVQKLVSNIFSIDAIVFSSGQAVYGLFQDLSEMELDQLWEVHVKNPIKIVQKLLPKFYRLGHGNIVFISSIWGQTGAACEVMYSTVKGAQLSFVKSLAKETARSGIRINAVAPGAVETHMMSRFSQDELELLTEEIPIGRLAKPYEIANVVSFLLSEKSSYITGQILSVNGGWYT</sequence>
<evidence type="ECO:0000313" key="4">
    <source>
        <dbReference type="Proteomes" id="UP001237207"/>
    </source>
</evidence>
<dbReference type="PANTHER" id="PTHR42879">
    <property type="entry name" value="3-OXOACYL-(ACYL-CARRIER-PROTEIN) REDUCTASE"/>
    <property type="match status" value="1"/>
</dbReference>
<dbReference type="Gene3D" id="3.40.50.720">
    <property type="entry name" value="NAD(P)-binding Rossmann-like Domain"/>
    <property type="match status" value="1"/>
</dbReference>
<dbReference type="EMBL" id="JAUSUC010000005">
    <property type="protein sequence ID" value="MDQ0214220.1"/>
    <property type="molecule type" value="Genomic_DNA"/>
</dbReference>
<comment type="caution">
    <text evidence="3">The sequence shown here is derived from an EMBL/GenBank/DDBJ whole genome shotgun (WGS) entry which is preliminary data.</text>
</comment>
<dbReference type="EC" id="1.1.1.100" evidence="3"/>
<dbReference type="SUPFAM" id="SSF51735">
    <property type="entry name" value="NAD(P)-binding Rossmann-fold domains"/>
    <property type="match status" value="1"/>
</dbReference>
<dbReference type="CDD" id="cd05233">
    <property type="entry name" value="SDR_c"/>
    <property type="match status" value="1"/>
</dbReference>
<dbReference type="Proteomes" id="UP001237207">
    <property type="component" value="Unassembled WGS sequence"/>
</dbReference>
<accession>A0AAJ1T3L0</accession>
<keyword evidence="2 3" id="KW-0560">Oxidoreductase</keyword>
<proteinExistence type="inferred from homology"/>
<dbReference type="FunFam" id="3.40.50.720:FF:000173">
    <property type="entry name" value="3-oxoacyl-[acyl-carrier protein] reductase"/>
    <property type="match status" value="1"/>
</dbReference>
<keyword evidence="4" id="KW-1185">Reference proteome</keyword>
<gene>
    <name evidence="3" type="ORF">J2S13_000616</name>
</gene>
<dbReference type="PRINTS" id="PR00081">
    <property type="entry name" value="GDHRDH"/>
</dbReference>
<dbReference type="NCBIfam" id="NF047420">
    <property type="entry name" value="EF_P_mod_YmfI"/>
    <property type="match status" value="1"/>
</dbReference>
<reference evidence="3" key="1">
    <citation type="submission" date="2023-07" db="EMBL/GenBank/DDBJ databases">
        <title>Genomic Encyclopedia of Type Strains, Phase IV (KMG-IV): sequencing the most valuable type-strain genomes for metagenomic binning, comparative biology and taxonomic classification.</title>
        <authorList>
            <person name="Goeker M."/>
        </authorList>
    </citation>
    <scope>NUCLEOTIDE SEQUENCE</scope>
    <source>
        <strain evidence="3">DSM 23947</strain>
    </source>
</reference>
<comment type="similarity">
    <text evidence="1">Belongs to the short-chain dehydrogenases/reductases (SDR) family.</text>
</comment>
<organism evidence="3 4">
    <name type="scientific">Oikeobacillus pervagus</name>
    <dbReference type="NCBI Taxonomy" id="1325931"/>
    <lineage>
        <taxon>Bacteria</taxon>
        <taxon>Bacillati</taxon>
        <taxon>Bacillota</taxon>
        <taxon>Bacilli</taxon>
        <taxon>Bacillales</taxon>
        <taxon>Bacillaceae</taxon>
        <taxon>Oikeobacillus</taxon>
    </lineage>
</organism>
<evidence type="ECO:0000256" key="1">
    <source>
        <dbReference type="ARBA" id="ARBA00006484"/>
    </source>
</evidence>
<protein>
    <submittedName>
        <fullName evidence="3">3-oxoacyl-[acyl-carrier protein] reductase</fullName>
        <ecNumber evidence="3">1.1.1.100</ecNumber>
    </submittedName>
</protein>
<evidence type="ECO:0000256" key="2">
    <source>
        <dbReference type="ARBA" id="ARBA00023002"/>
    </source>
</evidence>
<dbReference type="InterPro" id="IPR002347">
    <property type="entry name" value="SDR_fam"/>
</dbReference>
<dbReference type="AlphaFoldDB" id="A0AAJ1T3L0"/>
<name>A0AAJ1T3L0_9BACI</name>
<dbReference type="GO" id="GO:0004316">
    <property type="term" value="F:3-oxoacyl-[acyl-carrier-protein] reductase (NADPH) activity"/>
    <property type="evidence" value="ECO:0007669"/>
    <property type="project" value="UniProtKB-EC"/>
</dbReference>
<dbReference type="InterPro" id="IPR036291">
    <property type="entry name" value="NAD(P)-bd_dom_sf"/>
</dbReference>
<evidence type="ECO:0000313" key="3">
    <source>
        <dbReference type="EMBL" id="MDQ0214220.1"/>
    </source>
</evidence>
<dbReference type="PANTHER" id="PTHR42879:SF2">
    <property type="entry name" value="3-OXOACYL-[ACYL-CARRIER-PROTEIN] REDUCTASE FABG"/>
    <property type="match status" value="1"/>
</dbReference>